<accession>U6F4R7</accession>
<dbReference type="GO" id="GO:0016757">
    <property type="term" value="F:glycosyltransferase activity"/>
    <property type="evidence" value="ECO:0007669"/>
    <property type="project" value="InterPro"/>
</dbReference>
<dbReference type="InterPro" id="IPR001296">
    <property type="entry name" value="Glyco_trans_1"/>
</dbReference>
<dbReference type="EMBL" id="CBUK010000060">
    <property type="protein sequence ID" value="CDI58263.1"/>
    <property type="molecule type" value="Genomic_DNA"/>
</dbReference>
<keyword evidence="3" id="KW-1185">Reference proteome</keyword>
<dbReference type="RefSeq" id="WP_023190758.1">
    <property type="nucleotide sequence ID" value="NZ_HG530818.1"/>
</dbReference>
<organism evidence="2 3">
    <name type="scientific">Lactobacillus helveticus CIRM-BIA 951</name>
    <dbReference type="NCBI Taxonomy" id="1226334"/>
    <lineage>
        <taxon>Bacteria</taxon>
        <taxon>Bacillati</taxon>
        <taxon>Bacillota</taxon>
        <taxon>Bacilli</taxon>
        <taxon>Lactobacillales</taxon>
        <taxon>Lactobacillaceae</taxon>
        <taxon>Lactobacillus</taxon>
    </lineage>
</organism>
<evidence type="ECO:0000259" key="1">
    <source>
        <dbReference type="Pfam" id="PF00534"/>
    </source>
</evidence>
<dbReference type="InterPro" id="IPR050194">
    <property type="entry name" value="Glycosyltransferase_grp1"/>
</dbReference>
<dbReference type="Pfam" id="PF00534">
    <property type="entry name" value="Glycos_transf_1"/>
    <property type="match status" value="1"/>
</dbReference>
<name>U6F4R7_LACHE</name>
<evidence type="ECO:0000313" key="2">
    <source>
        <dbReference type="EMBL" id="CDI58263.1"/>
    </source>
</evidence>
<proteinExistence type="predicted"/>
<dbReference type="HOGENOM" id="CLU_009583_33_0_9"/>
<feature type="domain" description="Glycosyl transferase family 1" evidence="1">
    <location>
        <begin position="182"/>
        <end position="311"/>
    </location>
</feature>
<protein>
    <submittedName>
        <fullName evidence="2">Eps3J</fullName>
    </submittedName>
</protein>
<comment type="caution">
    <text evidence="2">The sequence shown here is derived from an EMBL/GenBank/DDBJ whole genome shotgun (WGS) entry which is preliminary data.</text>
</comment>
<evidence type="ECO:0000313" key="3">
    <source>
        <dbReference type="Proteomes" id="UP000017248"/>
    </source>
</evidence>
<dbReference type="AlphaFoldDB" id="U6F4R7"/>
<dbReference type="Gene3D" id="3.40.50.2000">
    <property type="entry name" value="Glycogen Phosphorylase B"/>
    <property type="match status" value="2"/>
</dbReference>
<dbReference type="PANTHER" id="PTHR45947:SF3">
    <property type="entry name" value="SULFOQUINOVOSYL TRANSFERASE SQD2"/>
    <property type="match status" value="1"/>
</dbReference>
<dbReference type="SUPFAM" id="SSF53756">
    <property type="entry name" value="UDP-Glycosyltransferase/glycogen phosphorylase"/>
    <property type="match status" value="1"/>
</dbReference>
<dbReference type="Proteomes" id="UP000017248">
    <property type="component" value="Unassembled WGS sequence"/>
</dbReference>
<dbReference type="PANTHER" id="PTHR45947">
    <property type="entry name" value="SULFOQUINOVOSYL TRANSFERASE SQD2"/>
    <property type="match status" value="1"/>
</dbReference>
<gene>
    <name evidence="2" type="ORF">LHCIRMBIA951_01215</name>
</gene>
<reference evidence="2" key="1">
    <citation type="submission" date="2013-09" db="EMBL/GenBank/DDBJ databases">
        <title>Draft Genome Sequence of five Lactobacillus helveticus strains CIRM-BIA 101T, 103, 104, 951 and 953 isolated from milk product.</title>
        <authorList>
            <person name="Valence F."/>
            <person name="Chuat V."/>
            <person name="Ma L."/>
            <person name="Creno S."/>
            <person name="Falentin H."/>
            <person name="Lortal S."/>
            <person name="Bizet C."/>
            <person name="Clermont D."/>
            <person name="Loux V."/>
            <person name="Bouchier C."/>
            <person name="Cousin S."/>
        </authorList>
    </citation>
    <scope>NUCLEOTIDE SEQUENCE [LARGE SCALE GENOMIC DNA]</scope>
    <source>
        <strain evidence="2">CIRM-BIA 951</strain>
    </source>
</reference>
<sequence length="367" mass="42665">MTLIDKKLKVMHFVSGFKNGGVEQVVLNYTSLLNKNYNIEESVIYQHMADPEKLRLSRQIGNRMYQIPFKKTHPIKNLYATYNLIKKQKPDIVHAHMNLVNFFPLMVSKFLGVPVRISHSHIARDNVNSKLVPFFKKLNMFFATDLMACGEAAGKYMYGNKNFTILYNAIDQSRYQFNKEYRKEIRQRYNIDKNTIILGSIGRNVKQKNQKFLIDIFANYLKINSNSLLMLIGNGLLSDDLDEYIRQKSCTDKVIRIKQVLSTEKYYSAFDVFLLPSLYEGLPVVAIEAQESGVTTLLSKNIDPTVMFTNNVKLLPVNMGVKCWLQDIRKSDRKRSDIISDKYDINIQYKHLYSYYVNTLRKKLGNV</sequence>